<gene>
    <name evidence="10" type="ORF">TDIB3V08_LOCUS6086</name>
</gene>
<keyword evidence="7" id="KW-0853">WD repeat</keyword>
<dbReference type="GO" id="GO:0032933">
    <property type="term" value="P:SREBP signaling pathway"/>
    <property type="evidence" value="ECO:0007669"/>
    <property type="project" value="InterPro"/>
</dbReference>
<evidence type="ECO:0000313" key="10">
    <source>
        <dbReference type="EMBL" id="CAD7199845.1"/>
    </source>
</evidence>
<dbReference type="Pfam" id="PF00400">
    <property type="entry name" value="WD40"/>
    <property type="match status" value="1"/>
</dbReference>
<dbReference type="GO" id="GO:0000139">
    <property type="term" value="C:Golgi membrane"/>
    <property type="evidence" value="ECO:0007669"/>
    <property type="project" value="InterPro"/>
</dbReference>
<keyword evidence="3" id="KW-0256">Endoplasmic reticulum</keyword>
<organism evidence="10">
    <name type="scientific">Timema douglasi</name>
    <name type="common">Walking stick</name>
    <dbReference type="NCBI Taxonomy" id="61478"/>
    <lineage>
        <taxon>Eukaryota</taxon>
        <taxon>Metazoa</taxon>
        <taxon>Ecdysozoa</taxon>
        <taxon>Arthropoda</taxon>
        <taxon>Hexapoda</taxon>
        <taxon>Insecta</taxon>
        <taxon>Pterygota</taxon>
        <taxon>Neoptera</taxon>
        <taxon>Polyneoptera</taxon>
        <taxon>Phasmatodea</taxon>
        <taxon>Timematodea</taxon>
        <taxon>Timematoidea</taxon>
        <taxon>Timematidae</taxon>
        <taxon>Timema</taxon>
    </lineage>
</organism>
<feature type="compositionally biased region" description="Polar residues" evidence="8">
    <location>
        <begin position="838"/>
        <end position="855"/>
    </location>
</feature>
<feature type="region of interest" description="Disordered" evidence="8">
    <location>
        <begin position="443"/>
        <end position="481"/>
    </location>
</feature>
<evidence type="ECO:0000259" key="9">
    <source>
        <dbReference type="Pfam" id="PF24017"/>
    </source>
</evidence>
<feature type="region of interest" description="Disordered" evidence="8">
    <location>
        <begin position="835"/>
        <end position="855"/>
    </location>
</feature>
<dbReference type="SMART" id="SM00320">
    <property type="entry name" value="WD40"/>
    <property type="match status" value="5"/>
</dbReference>
<keyword evidence="6" id="KW-0325">Glycoprotein</keyword>
<dbReference type="Gene3D" id="2.130.10.10">
    <property type="entry name" value="YVTN repeat-like/Quinoprotein amine dehydrogenase"/>
    <property type="match status" value="1"/>
</dbReference>
<evidence type="ECO:0000256" key="7">
    <source>
        <dbReference type="PROSITE-ProRule" id="PRU00221"/>
    </source>
</evidence>
<evidence type="ECO:0000256" key="2">
    <source>
        <dbReference type="ARBA" id="ARBA00022692"/>
    </source>
</evidence>
<dbReference type="InterPro" id="IPR001680">
    <property type="entry name" value="WD40_rpt"/>
</dbReference>
<evidence type="ECO:0000256" key="3">
    <source>
        <dbReference type="ARBA" id="ARBA00022824"/>
    </source>
</evidence>
<evidence type="ECO:0000256" key="5">
    <source>
        <dbReference type="ARBA" id="ARBA00023136"/>
    </source>
</evidence>
<dbReference type="InterPro" id="IPR057042">
    <property type="entry name" value="Beta-prop_SCAP"/>
</dbReference>
<dbReference type="SUPFAM" id="SSF50978">
    <property type="entry name" value="WD40 repeat-like"/>
    <property type="match status" value="1"/>
</dbReference>
<name>A0A7R8VJQ4_TIMDO</name>
<dbReference type="GO" id="GO:0005789">
    <property type="term" value="C:endoplasmic reticulum membrane"/>
    <property type="evidence" value="ECO:0007669"/>
    <property type="project" value="UniProtKB-SubCell"/>
</dbReference>
<dbReference type="InterPro" id="IPR015943">
    <property type="entry name" value="WD40/YVTN_repeat-like_dom_sf"/>
</dbReference>
<dbReference type="GO" id="GO:0045540">
    <property type="term" value="P:regulation of cholesterol biosynthetic process"/>
    <property type="evidence" value="ECO:0007669"/>
    <property type="project" value="TreeGrafter"/>
</dbReference>
<keyword evidence="5" id="KW-0472">Membrane</keyword>
<accession>A0A7R8VJQ4</accession>
<dbReference type="InterPro" id="IPR036322">
    <property type="entry name" value="WD40_repeat_dom_sf"/>
</dbReference>
<dbReference type="PANTHER" id="PTHR46378:SF1">
    <property type="entry name" value="STEROL REGULATORY ELEMENT-BINDING PROTEIN CLEAVAGE-ACTIVATING PROTEIN"/>
    <property type="match status" value="1"/>
</dbReference>
<evidence type="ECO:0000256" key="8">
    <source>
        <dbReference type="SAM" id="MobiDB-lite"/>
    </source>
</evidence>
<dbReference type="PROSITE" id="PS50082">
    <property type="entry name" value="WD_REPEATS_2"/>
    <property type="match status" value="1"/>
</dbReference>
<evidence type="ECO:0000256" key="6">
    <source>
        <dbReference type="ARBA" id="ARBA00023180"/>
    </source>
</evidence>
<protein>
    <recommendedName>
        <fullName evidence="9">SCAP beta-propeller domain-containing protein</fullName>
    </recommendedName>
</protein>
<comment type="subcellular location">
    <subcellularLocation>
        <location evidence="1">Endoplasmic reticulum membrane</location>
        <topology evidence="1">Multi-pass membrane protein</topology>
    </subcellularLocation>
</comment>
<reference evidence="10" key="1">
    <citation type="submission" date="2020-11" db="EMBL/GenBank/DDBJ databases">
        <authorList>
            <person name="Tran Van P."/>
        </authorList>
    </citation>
    <scope>NUCLEOTIDE SEQUENCE</scope>
</reference>
<feature type="repeat" description="WD" evidence="7">
    <location>
        <begin position="386"/>
        <end position="425"/>
    </location>
</feature>
<dbReference type="GO" id="GO:0032934">
    <property type="term" value="F:sterol binding"/>
    <property type="evidence" value="ECO:0007669"/>
    <property type="project" value="InterPro"/>
</dbReference>
<dbReference type="PANTHER" id="PTHR46378">
    <property type="entry name" value="STEROL REGULATORY ELEMENT-BINDING PROTEIN CLEAVAGE-ACTIVATING PROTEIN"/>
    <property type="match status" value="1"/>
</dbReference>
<dbReference type="EMBL" id="OA567076">
    <property type="protein sequence ID" value="CAD7199845.1"/>
    <property type="molecule type" value="Genomic_DNA"/>
</dbReference>
<dbReference type="AlphaFoldDB" id="A0A7R8VJQ4"/>
<dbReference type="Pfam" id="PF24017">
    <property type="entry name" value="Beta-prop_SCAP"/>
    <property type="match status" value="1"/>
</dbReference>
<keyword evidence="4" id="KW-1133">Transmembrane helix</keyword>
<proteinExistence type="predicted"/>
<evidence type="ECO:0000256" key="1">
    <source>
        <dbReference type="ARBA" id="ARBA00004477"/>
    </source>
</evidence>
<keyword evidence="2" id="KW-0812">Transmembrane</keyword>
<dbReference type="InterPro" id="IPR030225">
    <property type="entry name" value="SCAP"/>
</dbReference>
<dbReference type="GO" id="GO:0032936">
    <property type="term" value="C:SREBP-SCAP complex"/>
    <property type="evidence" value="ECO:0007669"/>
    <property type="project" value="TreeGrafter"/>
</dbReference>
<evidence type="ECO:0000256" key="4">
    <source>
        <dbReference type="ARBA" id="ARBA00022989"/>
    </source>
</evidence>
<feature type="region of interest" description="Disordered" evidence="8">
    <location>
        <begin position="672"/>
        <end position="708"/>
    </location>
</feature>
<feature type="domain" description="SCAP beta-propeller" evidence="9">
    <location>
        <begin position="853"/>
        <end position="1031"/>
    </location>
</feature>
<sequence length="1197" mass="132860">MPFTCWCHKLNLIGEIWQANLRDLNNVVAKLKGIFRNARKLKRQYKLLLEENFPLLPPNLYPIPVLTRWSSWFNSVEYISSYLTAIHSFLEEKKDSLSPQGQSLLELLTPDFLNSVEVQAVFVCENCAVITNPIVELQSKSAPKAHLLFARLEAVLTKCDLVSKGHFGGKVNLLLGALPFKRKEDLVIILKMCGSKSHMKLSKYVDSTGANKLFGEVRVLKALSYLFNPSNILSRSTPNIEQVKINFKVLPFFVNYDGDLSFFYIEMCKKLKVLMEESDGIESLKIENVLLGLKTDNGEVRKTPIHPASGSISSEVPFVPSSPMELFLTSVLCIISVIVLAYTMVVLYRCVCSRHYAEWRASWAMDGEMVQDGGTHVVLDAVPLVLDGHAQEVECLATDGIMLVSSCLAGQLRVWDSLSGEALATIDRKLYFASTQKNMTATIEGDQEDLPLSDYESGSPPSRGEHMGESPTLNPRKSSGHLWNMPDLRPAINTNFYGLRCISKNQESANDANKSLFDFGTKYSSMYEDYKKSLLNDEDSAIEEIDDRASARLPSSTWQSGSDGVCKNTLPLSYCRASQDTLSRSLSSDFNTGSLSKQGFPQNIRRSLELGSVLRNDSSGELLSNFSEYANSSCGVCHSSEKNSCLRRCNVALEENLCTRTLVHEHNVNEKNCERPDNRSRPWAIKGEPLHRTHSRGHLDSPSPAELSSLQGCTNPTIVPPIWCVDCEENLIVVGCANGSEEESLQKDVEISPNALEDDEPFHGFKMNYDSMLDIGERQAHQGATGTESDMLAERRPGRPKLMRTGRRGRPTKIYQPAANRKLALNNYLPYDKDTGHSRTASSQQTMEHNNVQNGSGMGVTAVKMIGNRVVAAKLSGSVDFLEMESYSSGRQNDWGSTSYRRTHVRTGSADSVLGCDGGLSHDGFNENIRCIRLNTTKAHQQPITVLDSEGGRVLTGSQDHTLKVFRLEDQLPLYTLHGHCGPITCLFIDRISPTMSGSGSQDGLLCVWDLISGQEPSLLLSHSHISSVTPSKVTLTLSLFSSDFSLLLDELTGWPDTNSQDCNKIELCTCMYSIQAHDGSITALTHSASYVISLGTDERLCFWERFQGHLLNTIQVAHTYCSSMAMFTHNLLITSKQGSLVVWDVRTGVPVRVVKLGHNDGCVFVKHIMLLRDSVACDYGNQLRIVHFPLITDKCE</sequence>